<dbReference type="EMBL" id="JAYMYR010000011">
    <property type="protein sequence ID" value="KAK7331673.1"/>
    <property type="molecule type" value="Genomic_DNA"/>
</dbReference>
<organism evidence="1 2">
    <name type="scientific">Phaseolus coccineus</name>
    <name type="common">Scarlet runner bean</name>
    <name type="synonym">Phaseolus multiflorus</name>
    <dbReference type="NCBI Taxonomy" id="3886"/>
    <lineage>
        <taxon>Eukaryota</taxon>
        <taxon>Viridiplantae</taxon>
        <taxon>Streptophyta</taxon>
        <taxon>Embryophyta</taxon>
        <taxon>Tracheophyta</taxon>
        <taxon>Spermatophyta</taxon>
        <taxon>Magnoliopsida</taxon>
        <taxon>eudicotyledons</taxon>
        <taxon>Gunneridae</taxon>
        <taxon>Pentapetalae</taxon>
        <taxon>rosids</taxon>
        <taxon>fabids</taxon>
        <taxon>Fabales</taxon>
        <taxon>Fabaceae</taxon>
        <taxon>Papilionoideae</taxon>
        <taxon>50 kb inversion clade</taxon>
        <taxon>NPAAA clade</taxon>
        <taxon>indigoferoid/millettioid clade</taxon>
        <taxon>Phaseoleae</taxon>
        <taxon>Phaseolus</taxon>
    </lineage>
</organism>
<evidence type="ECO:0000313" key="2">
    <source>
        <dbReference type="Proteomes" id="UP001374584"/>
    </source>
</evidence>
<dbReference type="Proteomes" id="UP001374584">
    <property type="component" value="Unassembled WGS sequence"/>
</dbReference>
<evidence type="ECO:0000313" key="1">
    <source>
        <dbReference type="EMBL" id="KAK7331673.1"/>
    </source>
</evidence>
<reference evidence="1 2" key="1">
    <citation type="submission" date="2024-01" db="EMBL/GenBank/DDBJ databases">
        <title>The genomes of 5 underutilized Papilionoideae crops provide insights into root nodulation and disease resistanc.</title>
        <authorList>
            <person name="Jiang F."/>
        </authorList>
    </citation>
    <scope>NUCLEOTIDE SEQUENCE [LARGE SCALE GENOMIC DNA]</scope>
    <source>
        <strain evidence="1">JINMINGXINNONG_FW02</strain>
        <tissue evidence="1">Leaves</tissue>
    </source>
</reference>
<dbReference type="AlphaFoldDB" id="A0AAN9LE54"/>
<dbReference type="PANTHER" id="PTHR47188">
    <property type="entry name" value="PROTEIN TAR1"/>
    <property type="match status" value="1"/>
</dbReference>
<accession>A0AAN9LE54</accession>
<protein>
    <submittedName>
        <fullName evidence="1">Uncharacterized protein</fullName>
    </submittedName>
</protein>
<keyword evidence="2" id="KW-1185">Reference proteome</keyword>
<comment type="caution">
    <text evidence="1">The sequence shown here is derived from an EMBL/GenBank/DDBJ whole genome shotgun (WGS) entry which is preliminary data.</text>
</comment>
<dbReference type="PANTHER" id="PTHR47188:SF1">
    <property type="entry name" value="PROTEIN TAR1"/>
    <property type="match status" value="1"/>
</dbReference>
<proteinExistence type="predicted"/>
<name>A0AAN9LE54_PHACN</name>
<gene>
    <name evidence="1" type="ORF">VNO80_28410</name>
</gene>
<dbReference type="GO" id="GO:0043457">
    <property type="term" value="P:regulation of cellular respiration"/>
    <property type="evidence" value="ECO:0007669"/>
    <property type="project" value="InterPro"/>
</dbReference>
<dbReference type="InterPro" id="IPR044792">
    <property type="entry name" value="TAR1"/>
</dbReference>
<sequence length="326" mass="36880">MHSKRYQTGFPHLLGSTNPCASVIHMEHFPSSAFKVSCNTFLNGFRLPCLTRPTPFARSPPEFPLTSPHSGIVHHLSGPNRYALTRTLHRRSRLVGSATHKGIPPISFLAPYSSPGLGHHCNLRRSMSQVDQWIGLHRSTSNWDTSSAPIRFPPDNFKHSLTLFSKSFLSFPRGTCLLSVSHQYLALNRIYHSIGVAFPNNPTCRQCLLCDRVRAQRGSHLLTEGHQDANPPSRRCTWEDESEPLCVVDLIRIRRSSWLIEASTMILLQVHLQKPCYDFFFLQMIRFSGLLTTSRVANCPRRRNLKTSLDHSIDRSDGRCVLKSGT</sequence>